<organism evidence="1 2">
    <name type="scientific">Leptospira borgpetersenii serovar Pomona str. 200901868</name>
    <dbReference type="NCBI Taxonomy" id="1192866"/>
    <lineage>
        <taxon>Bacteria</taxon>
        <taxon>Pseudomonadati</taxon>
        <taxon>Spirochaetota</taxon>
        <taxon>Spirochaetia</taxon>
        <taxon>Leptospirales</taxon>
        <taxon>Leptospiraceae</taxon>
        <taxon>Leptospira</taxon>
    </lineage>
</organism>
<dbReference type="AlphaFoldDB" id="M6W389"/>
<sequence>MIGIGTLEPVSKLVVLLNRNYLLVKWTNIIQRFPMHFWKK</sequence>
<comment type="caution">
    <text evidence="1">The sequence shown here is derived from an EMBL/GenBank/DDBJ whole genome shotgun (WGS) entry which is preliminary data.</text>
</comment>
<accession>M6W389</accession>
<reference evidence="1 2" key="1">
    <citation type="submission" date="2013-01" db="EMBL/GenBank/DDBJ databases">
        <authorList>
            <person name="Harkins D.M."/>
            <person name="Durkin A.S."/>
            <person name="Brinkac L.M."/>
            <person name="Haft D.H."/>
            <person name="Selengut J.D."/>
            <person name="Sanka R."/>
            <person name="DePew J."/>
            <person name="Purushe J."/>
            <person name="Picardeau M."/>
            <person name="Werts C."/>
            <person name="Goarant C."/>
            <person name="Vinetz J.M."/>
            <person name="Sutton G.G."/>
            <person name="Nierman W.C."/>
            <person name="Fouts D.E."/>
        </authorList>
    </citation>
    <scope>NUCLEOTIDE SEQUENCE [LARGE SCALE GENOMIC DNA]</scope>
    <source>
        <strain evidence="1 2">200901868</strain>
    </source>
</reference>
<protein>
    <submittedName>
        <fullName evidence="1">Uncharacterized protein</fullName>
    </submittedName>
</protein>
<dbReference type="Proteomes" id="UP000012159">
    <property type="component" value="Unassembled WGS sequence"/>
</dbReference>
<gene>
    <name evidence="1" type="ORF">LEP1GSC133_2448</name>
</gene>
<name>M6W389_LEPBO</name>
<proteinExistence type="predicted"/>
<dbReference type="STRING" id="1192866.LEP1GSC133_2448"/>
<evidence type="ECO:0000313" key="2">
    <source>
        <dbReference type="Proteomes" id="UP000012159"/>
    </source>
</evidence>
<evidence type="ECO:0000313" key="1">
    <source>
        <dbReference type="EMBL" id="EMO61916.1"/>
    </source>
</evidence>
<dbReference type="EMBL" id="AKWF02000089">
    <property type="protein sequence ID" value="EMO61916.1"/>
    <property type="molecule type" value="Genomic_DNA"/>
</dbReference>